<dbReference type="Pfam" id="PF00231">
    <property type="entry name" value="ATP-synt"/>
    <property type="match status" value="1"/>
</dbReference>
<evidence type="ECO:0000256" key="8">
    <source>
        <dbReference type="ARBA" id="ARBA00023196"/>
    </source>
</evidence>
<dbReference type="PANTHER" id="PTHR11693:SF22">
    <property type="entry name" value="ATP SYNTHASE SUBUNIT GAMMA, MITOCHONDRIAL"/>
    <property type="match status" value="1"/>
</dbReference>
<name>A0A1F5PIK3_9BACT</name>
<keyword evidence="6 10" id="KW-0406">Ion transport</keyword>
<dbReference type="Gene3D" id="1.10.287.80">
    <property type="entry name" value="ATP synthase, gamma subunit, helix hairpin domain"/>
    <property type="match status" value="1"/>
</dbReference>
<dbReference type="GO" id="GO:0045259">
    <property type="term" value="C:proton-transporting ATP synthase complex"/>
    <property type="evidence" value="ECO:0007669"/>
    <property type="project" value="UniProtKB-KW"/>
</dbReference>
<evidence type="ECO:0000256" key="2">
    <source>
        <dbReference type="ARBA" id="ARBA00004170"/>
    </source>
</evidence>
<dbReference type="PRINTS" id="PR00126">
    <property type="entry name" value="ATPASEGAMMA"/>
</dbReference>
<dbReference type="GO" id="GO:0005886">
    <property type="term" value="C:plasma membrane"/>
    <property type="evidence" value="ECO:0007669"/>
    <property type="project" value="UniProtKB-SubCell"/>
</dbReference>
<dbReference type="PANTHER" id="PTHR11693">
    <property type="entry name" value="ATP SYNTHASE GAMMA CHAIN"/>
    <property type="match status" value="1"/>
</dbReference>
<keyword evidence="9 10" id="KW-0066">ATP synthesis</keyword>
<dbReference type="STRING" id="1817828.A2722_03395"/>
<evidence type="ECO:0000313" key="11">
    <source>
        <dbReference type="EMBL" id="OGE89711.1"/>
    </source>
</evidence>
<comment type="subcellular location">
    <subcellularLocation>
        <location evidence="10">Cell membrane</location>
        <topology evidence="10">Peripheral membrane protein</topology>
    </subcellularLocation>
    <subcellularLocation>
        <location evidence="2">Membrane</location>
        <topology evidence="2">Peripheral membrane protein</topology>
    </subcellularLocation>
</comment>
<dbReference type="AlphaFoldDB" id="A0A1F5PIK3"/>
<comment type="caution">
    <text evidence="11">The sequence shown here is derived from an EMBL/GenBank/DDBJ whole genome shotgun (WGS) entry which is preliminary data.</text>
</comment>
<reference evidence="11 12" key="1">
    <citation type="journal article" date="2016" name="Nat. Commun.">
        <title>Thousands of microbial genomes shed light on interconnected biogeochemical processes in an aquifer system.</title>
        <authorList>
            <person name="Anantharaman K."/>
            <person name="Brown C.T."/>
            <person name="Hug L.A."/>
            <person name="Sharon I."/>
            <person name="Castelle C.J."/>
            <person name="Probst A.J."/>
            <person name="Thomas B.C."/>
            <person name="Singh A."/>
            <person name="Wilkins M.J."/>
            <person name="Karaoz U."/>
            <person name="Brodie E.L."/>
            <person name="Williams K.H."/>
            <person name="Hubbard S.S."/>
            <person name="Banfield J.F."/>
        </authorList>
    </citation>
    <scope>NUCLEOTIDE SEQUENCE [LARGE SCALE GENOMIC DNA]</scope>
</reference>
<dbReference type="InterPro" id="IPR035968">
    <property type="entry name" value="ATP_synth_F1_ATPase_gsu"/>
</dbReference>
<keyword evidence="5 10" id="KW-0375">Hydrogen ion transport</keyword>
<evidence type="ECO:0000256" key="9">
    <source>
        <dbReference type="ARBA" id="ARBA00023310"/>
    </source>
</evidence>
<dbReference type="HAMAP" id="MF_00815">
    <property type="entry name" value="ATP_synth_gamma_bact"/>
    <property type="match status" value="1"/>
</dbReference>
<keyword evidence="7 10" id="KW-0472">Membrane</keyword>
<keyword evidence="4 10" id="KW-0813">Transport</keyword>
<dbReference type="Gene3D" id="3.40.1380.10">
    <property type="match status" value="1"/>
</dbReference>
<dbReference type="InterPro" id="IPR000131">
    <property type="entry name" value="ATP_synth_F1_gsu"/>
</dbReference>
<accession>A0A1F5PIK3</accession>
<dbReference type="GO" id="GO:0005524">
    <property type="term" value="F:ATP binding"/>
    <property type="evidence" value="ECO:0007669"/>
    <property type="project" value="UniProtKB-UniRule"/>
</dbReference>
<dbReference type="SUPFAM" id="SSF52943">
    <property type="entry name" value="ATP synthase (F1-ATPase), gamma subunit"/>
    <property type="match status" value="1"/>
</dbReference>
<dbReference type="CDD" id="cd12151">
    <property type="entry name" value="F1-ATPase_gamma"/>
    <property type="match status" value="1"/>
</dbReference>
<dbReference type="EMBL" id="MFEO01000017">
    <property type="protein sequence ID" value="OGE89711.1"/>
    <property type="molecule type" value="Genomic_DNA"/>
</dbReference>
<dbReference type="Proteomes" id="UP000178377">
    <property type="component" value="Unassembled WGS sequence"/>
</dbReference>
<evidence type="ECO:0000256" key="3">
    <source>
        <dbReference type="ARBA" id="ARBA00007681"/>
    </source>
</evidence>
<gene>
    <name evidence="10" type="primary">atpG</name>
    <name evidence="11" type="ORF">A2722_03395</name>
</gene>
<proteinExistence type="inferred from homology"/>
<comment type="similarity">
    <text evidence="3 10">Belongs to the ATPase gamma chain family.</text>
</comment>
<organism evidence="11 12">
    <name type="scientific">Candidatus Doudnabacteria bacterium RIFCSPHIGHO2_01_FULL_50_11</name>
    <dbReference type="NCBI Taxonomy" id="1817828"/>
    <lineage>
        <taxon>Bacteria</taxon>
        <taxon>Candidatus Doudnaibacteriota</taxon>
    </lineage>
</organism>
<evidence type="ECO:0000313" key="12">
    <source>
        <dbReference type="Proteomes" id="UP000178377"/>
    </source>
</evidence>
<evidence type="ECO:0000256" key="7">
    <source>
        <dbReference type="ARBA" id="ARBA00023136"/>
    </source>
</evidence>
<comment type="subunit">
    <text evidence="10">F-type ATPases have 2 components, CF(1) - the catalytic core - and CF(0) - the membrane proton channel. CF(1) has five subunits: alpha(3), beta(3), gamma(1), delta(1), epsilon(1). CF(0) has three main subunits: a, b and c.</text>
</comment>
<comment type="function">
    <text evidence="1 10">Produces ATP from ADP in the presence of a proton gradient across the membrane. The gamma chain is believed to be important in regulating ATPase activity and the flow of protons through the CF(0) complex.</text>
</comment>
<evidence type="ECO:0000256" key="10">
    <source>
        <dbReference type="HAMAP-Rule" id="MF_00815"/>
    </source>
</evidence>
<keyword evidence="10" id="KW-1003">Cell membrane</keyword>
<dbReference type="GO" id="GO:0046933">
    <property type="term" value="F:proton-transporting ATP synthase activity, rotational mechanism"/>
    <property type="evidence" value="ECO:0007669"/>
    <property type="project" value="UniProtKB-UniRule"/>
</dbReference>
<evidence type="ECO:0000256" key="4">
    <source>
        <dbReference type="ARBA" id="ARBA00022448"/>
    </source>
</evidence>
<protein>
    <recommendedName>
        <fullName evidence="10">ATP synthase gamma chain</fullName>
    </recommendedName>
    <alternativeName>
        <fullName evidence="10">ATP synthase F1 sector gamma subunit</fullName>
    </alternativeName>
    <alternativeName>
        <fullName evidence="10">F-ATPase gamma subunit</fullName>
    </alternativeName>
</protein>
<dbReference type="NCBIfam" id="TIGR01146">
    <property type="entry name" value="ATPsyn_F1gamma"/>
    <property type="match status" value="1"/>
</dbReference>
<evidence type="ECO:0000256" key="1">
    <source>
        <dbReference type="ARBA" id="ARBA00003456"/>
    </source>
</evidence>
<dbReference type="GO" id="GO:0042777">
    <property type="term" value="P:proton motive force-driven plasma membrane ATP synthesis"/>
    <property type="evidence" value="ECO:0007669"/>
    <property type="project" value="UniProtKB-UniRule"/>
</dbReference>
<sequence length="291" mass="32328">MPGLRDIKNRIKTNQSTRKITRAMQMVSAAKMRRAQGAAVNSRTYSDLAWQLIASLSQKIDLTHPLLQTYPDAAKSGIIVISSNKGLVGSFNSNLMAKMRGMEGRDKEVIAELFVMGRKARDYAARFGKNMAADFPKHDTYVSIEAIYPLARMITDLYMTGLYRHITLVYNKFISTLVQKPTARPLLPFGHKVLDELVESAAEQAPAEYLFEPQADVVLASLLPRIIESQIYQAVLESDASEHSARMVMMKNATEAAGDLISDLTLTYNQLRQGKITTELAEITAGKIALE</sequence>
<evidence type="ECO:0000256" key="5">
    <source>
        <dbReference type="ARBA" id="ARBA00022781"/>
    </source>
</evidence>
<keyword evidence="8 10" id="KW-0139">CF(1)</keyword>
<evidence type="ECO:0000256" key="6">
    <source>
        <dbReference type="ARBA" id="ARBA00023065"/>
    </source>
</evidence>